<comment type="caution">
    <text evidence="2">The sequence shown here is derived from an EMBL/GenBank/DDBJ whole genome shotgun (WGS) entry which is preliminary data.</text>
</comment>
<proteinExistence type="predicted"/>
<dbReference type="PANTHER" id="PTHR24216">
    <property type="entry name" value="PAXILLIN-RELATED"/>
    <property type="match status" value="1"/>
</dbReference>
<accession>A0A841BPZ2</accession>
<feature type="compositionally biased region" description="Low complexity" evidence="1">
    <location>
        <begin position="160"/>
        <end position="172"/>
    </location>
</feature>
<dbReference type="RefSeq" id="WP_184835168.1">
    <property type="nucleotide sequence ID" value="NZ_JACHMN010000002.1"/>
</dbReference>
<protein>
    <submittedName>
        <fullName evidence="2">Uncharacterized protein</fullName>
    </submittedName>
</protein>
<dbReference type="PRINTS" id="PR01217">
    <property type="entry name" value="PRICHEXTENSN"/>
</dbReference>
<feature type="compositionally biased region" description="Pro residues" evidence="1">
    <location>
        <begin position="209"/>
        <end position="254"/>
    </location>
</feature>
<evidence type="ECO:0000313" key="2">
    <source>
        <dbReference type="EMBL" id="MBB5868901.1"/>
    </source>
</evidence>
<dbReference type="PANTHER" id="PTHR24216:SF65">
    <property type="entry name" value="PAXILLIN-LIKE PROTEIN 1"/>
    <property type="match status" value="1"/>
</dbReference>
<gene>
    <name evidence="2" type="ORF">F4553_002280</name>
</gene>
<feature type="compositionally biased region" description="Pro residues" evidence="1">
    <location>
        <begin position="173"/>
        <end position="199"/>
    </location>
</feature>
<dbReference type="Proteomes" id="UP000587527">
    <property type="component" value="Unassembled WGS sequence"/>
</dbReference>
<evidence type="ECO:0000256" key="1">
    <source>
        <dbReference type="SAM" id="MobiDB-lite"/>
    </source>
</evidence>
<feature type="compositionally biased region" description="Pro residues" evidence="1">
    <location>
        <begin position="119"/>
        <end position="159"/>
    </location>
</feature>
<name>A0A841BPZ2_9ACTN</name>
<dbReference type="EMBL" id="JACHMN010000002">
    <property type="protein sequence ID" value="MBB5868901.1"/>
    <property type="molecule type" value="Genomic_DNA"/>
</dbReference>
<sequence>MTPPLFSPRRTHRHRFWSAAAVSLVTTAASAVIVLAGGVAPAPAYAADAPGSCVRVIDGVEWNLDPCIPEGAPLPQDFADTLATLRACQSATPTPTATPTGGLRTARQAAVLPTSTAAPSPPPVSPPPVSQPPTSPPVSPPPTSPGPPTSPSAPPPTSPVPTTTPGSPSTSPSSPPGQPYPCPDPTTPVPWPTPSPTASPDPTGSPSQSPAPSPSAPPTPPWPSPSPSPSASPWPSPSTPPWPSPSIPPSPSTWPSPSTSPSASPSTSPSTSPSASASPSPSDGVCTAGTPTGHAPQAEKDESADLIECRDPAKIPDPKKPVTLVATGDSLTSAHHQTGFGIGVCDNTAADFRALKGNDATFSYAGLYFGMNKQITSYYNFARTGFTTSDIRGAAAATTDACTNVWGRNGSPLAQAEKVIAAAKKKGDAAYYVTTGGVNNTNWTTVVAKLAECAGLDFAMNNLLAGAGNVGAKVKFYYVVPKAAPTDPPLGLKKNIIAKGGACYARVDFAGQLWWTRVGVPAYDGPGSAAVSPLAAAIGPDVTAIVNAVLAKGADKVVWMPYYDISPANIDVANLGLAAAKAKLPAWAAGWLPATVAAFDMSLIDPLWVGDVRKLVKDLNDVITLAMPANAKAAMAKAAVLLPGDIQNTGIGGSPHPNAKGQQKLATCLDTAFKAL</sequence>
<reference evidence="2 3" key="1">
    <citation type="submission" date="2020-08" db="EMBL/GenBank/DDBJ databases">
        <title>Sequencing the genomes of 1000 actinobacteria strains.</title>
        <authorList>
            <person name="Klenk H.-P."/>
        </authorList>
    </citation>
    <scope>NUCLEOTIDE SEQUENCE [LARGE SCALE GENOMIC DNA]</scope>
    <source>
        <strain evidence="2 3">DSM 45362</strain>
    </source>
</reference>
<organism evidence="2 3">
    <name type="scientific">Allocatelliglobosispora scoriae</name>
    <dbReference type="NCBI Taxonomy" id="643052"/>
    <lineage>
        <taxon>Bacteria</taxon>
        <taxon>Bacillati</taxon>
        <taxon>Actinomycetota</taxon>
        <taxon>Actinomycetes</taxon>
        <taxon>Micromonosporales</taxon>
        <taxon>Micromonosporaceae</taxon>
        <taxon>Allocatelliglobosispora</taxon>
    </lineage>
</organism>
<evidence type="ECO:0000313" key="3">
    <source>
        <dbReference type="Proteomes" id="UP000587527"/>
    </source>
</evidence>
<feature type="region of interest" description="Disordered" evidence="1">
    <location>
        <begin position="113"/>
        <end position="303"/>
    </location>
</feature>
<dbReference type="AlphaFoldDB" id="A0A841BPZ2"/>
<feature type="compositionally biased region" description="Low complexity" evidence="1">
    <location>
        <begin position="255"/>
        <end position="282"/>
    </location>
</feature>
<keyword evidence="3" id="KW-1185">Reference proteome</keyword>